<evidence type="ECO:0000313" key="2">
    <source>
        <dbReference type="EMBL" id="MBX63647.1"/>
    </source>
</evidence>
<reference evidence="2" key="1">
    <citation type="submission" date="2018-02" db="EMBL/GenBank/DDBJ databases">
        <title>Rhizophora mucronata_Transcriptome.</title>
        <authorList>
            <person name="Meera S.P."/>
            <person name="Sreeshan A."/>
            <person name="Augustine A."/>
        </authorList>
    </citation>
    <scope>NUCLEOTIDE SEQUENCE</scope>
    <source>
        <tissue evidence="2">Leaf</tissue>
    </source>
</reference>
<keyword evidence="1" id="KW-1133">Transmembrane helix</keyword>
<feature type="transmembrane region" description="Helical" evidence="1">
    <location>
        <begin position="6"/>
        <end position="24"/>
    </location>
</feature>
<evidence type="ECO:0000256" key="1">
    <source>
        <dbReference type="SAM" id="Phobius"/>
    </source>
</evidence>
<dbReference type="AlphaFoldDB" id="A0A2P2Q9L9"/>
<name>A0A2P2Q9L9_RHIMU</name>
<dbReference type="EMBL" id="GGEC01083163">
    <property type="protein sequence ID" value="MBX63647.1"/>
    <property type="molecule type" value="Transcribed_RNA"/>
</dbReference>
<proteinExistence type="predicted"/>
<accession>A0A2P2Q9L9</accession>
<organism evidence="2">
    <name type="scientific">Rhizophora mucronata</name>
    <name type="common">Asiatic mangrove</name>
    <dbReference type="NCBI Taxonomy" id="61149"/>
    <lineage>
        <taxon>Eukaryota</taxon>
        <taxon>Viridiplantae</taxon>
        <taxon>Streptophyta</taxon>
        <taxon>Embryophyta</taxon>
        <taxon>Tracheophyta</taxon>
        <taxon>Spermatophyta</taxon>
        <taxon>Magnoliopsida</taxon>
        <taxon>eudicotyledons</taxon>
        <taxon>Gunneridae</taxon>
        <taxon>Pentapetalae</taxon>
        <taxon>rosids</taxon>
        <taxon>fabids</taxon>
        <taxon>Malpighiales</taxon>
        <taxon>Rhizophoraceae</taxon>
        <taxon>Rhizophora</taxon>
    </lineage>
</organism>
<keyword evidence="1" id="KW-0472">Membrane</keyword>
<sequence length="30" mass="3735">MMRFVSYSSSLFIFLNFFIFPNFLPCYCHY</sequence>
<protein>
    <submittedName>
        <fullName evidence="2">Uncharacterized protein</fullName>
    </submittedName>
</protein>
<keyword evidence="1" id="KW-0812">Transmembrane</keyword>